<accession>A0ABU8R8P1</accession>
<name>A0ABU8R8P1_9PSED</name>
<reference evidence="2 3" key="1">
    <citation type="submission" date="2024-02" db="EMBL/GenBank/DDBJ databases">
        <title>Identification of pathogenicity and growth-promoting functions of Pseudomonas putida variants.</title>
        <authorList>
            <person name="Sun J."/>
        </authorList>
    </citation>
    <scope>NUCLEOTIDE SEQUENCE [LARGE SCALE GENOMIC DNA]</scope>
    <source>
        <strain evidence="2 3">A04</strain>
    </source>
</reference>
<sequence>MPTTHINAAGVQYVRNHLATLPRPDRDAKQAIQDWLATQGVHLDPDQVEVVTLHIHPAGATQYQAQVVQRVSLTQAVLMNWQGESNNDFFGGLFKAPWAGRLPEDGPITCVEQLPAQPHVDNGAWYEVFNGLFKRTEPARYDHSTLLNVRAEALQRHIEALDFHTRYKASLDAYWHDQMPSYRLCCKLNFLAACNKQIGDGSLSDAARQLAWRAADVIPRGKGLRLSTLSIYGYASTDLLYINDSHSDLTLLYVPGNSSPLLEFASEALLKDWVGQHCKDATRRQALKQHFRLADGPQGIDFSGLDTALEGLGEYPRSHRLPPEHGFFNNDGTWPPRTYVNYRPGKYNPRITGDLFQAMALRQRQRCYDDADFIITSNSEISKRQWRSYLNSTLNLLAPLTFVVPGLAPLLALGGIVQLGLGLDQAINGKTLHDKLDGIGNITYGLLNATPLALEAVAKGKGLLRFEQDGFVAPRRVNEQWGYPLSPSDPPHLPPVDVAPYFHRPAPIAPLPDGDAAVANSIRRYPRYNGDTDRMISYYEETPDYPEELELVYDMQADLFITEEGTNEVDPTYFEAEPLTGNMRLANPEGRAVTDPMRMASLRGLGIDLQLPVQLPSPFPAGARPIPQRITSLWVGDKTLGPELLETLAGNARRLEEGPYQYRLYLSKANPQAYAHNVDELARNVPGLQVLPLEDQAFFKAFEQSQYFSHYQAAIEGNNGVATNFSSASDVLRYPMLHAEGGLYMDVDDELLGQSAQAAINDVELATTDDGLLLHPPMSNQKLGMNTLYNTSMIGSHAGNPTLLAISEEMQARFLADPDFYRARPTLASDPRGFYAYAKRLSHITGPAMLNAVTDRLLPDLYLIRQLYNLYAMPRINSFLYVDMEALRLVWHDRLPLNRLAKVGGMHSWATT</sequence>
<evidence type="ECO:0000313" key="3">
    <source>
        <dbReference type="Proteomes" id="UP001377692"/>
    </source>
</evidence>
<organism evidence="2 3">
    <name type="scientific">Pseudomonas kermanshahensis</name>
    <dbReference type="NCBI Taxonomy" id="2745482"/>
    <lineage>
        <taxon>Bacteria</taxon>
        <taxon>Pseudomonadati</taxon>
        <taxon>Pseudomonadota</taxon>
        <taxon>Gammaproteobacteria</taxon>
        <taxon>Pseudomonadales</taxon>
        <taxon>Pseudomonadaceae</taxon>
        <taxon>Pseudomonas</taxon>
    </lineage>
</organism>
<dbReference type="Pfam" id="PF20178">
    <property type="entry name" value="ToxA_N"/>
    <property type="match status" value="1"/>
</dbReference>
<keyword evidence="3" id="KW-1185">Reference proteome</keyword>
<protein>
    <submittedName>
        <fullName evidence="2">DUF6543 domain-containing protein</fullName>
    </submittedName>
</protein>
<dbReference type="RefSeq" id="WP_339549942.1">
    <property type="nucleotide sequence ID" value="NZ_JBBHLD010000014.1"/>
</dbReference>
<dbReference type="InterPro" id="IPR046673">
    <property type="entry name" value="ToxA_N"/>
</dbReference>
<dbReference type="EMBL" id="JBBHLD010000014">
    <property type="protein sequence ID" value="MEJ5906247.1"/>
    <property type="molecule type" value="Genomic_DNA"/>
</dbReference>
<evidence type="ECO:0000313" key="2">
    <source>
        <dbReference type="EMBL" id="MEJ5906247.1"/>
    </source>
</evidence>
<dbReference type="Proteomes" id="UP001377692">
    <property type="component" value="Unassembled WGS sequence"/>
</dbReference>
<dbReference type="SUPFAM" id="SSF53448">
    <property type="entry name" value="Nucleotide-diphospho-sugar transferases"/>
    <property type="match status" value="1"/>
</dbReference>
<dbReference type="InterPro" id="IPR007577">
    <property type="entry name" value="GlycoTrfase_DXD_sugar-bd_CS"/>
</dbReference>
<dbReference type="Pfam" id="PF04488">
    <property type="entry name" value="Gly_transf_sug"/>
    <property type="match status" value="1"/>
</dbReference>
<evidence type="ECO:0000259" key="1">
    <source>
        <dbReference type="Pfam" id="PF20178"/>
    </source>
</evidence>
<gene>
    <name evidence="2" type="ORF">V7V80_16300</name>
</gene>
<proteinExistence type="predicted"/>
<feature type="domain" description="Dermonecrotic toxin N-terminal" evidence="1">
    <location>
        <begin position="19"/>
        <end position="293"/>
    </location>
</feature>
<dbReference type="InterPro" id="IPR029044">
    <property type="entry name" value="Nucleotide-diphossugar_trans"/>
</dbReference>
<comment type="caution">
    <text evidence="2">The sequence shown here is derived from an EMBL/GenBank/DDBJ whole genome shotgun (WGS) entry which is preliminary data.</text>
</comment>
<dbReference type="Gene3D" id="3.90.550.20">
    <property type="match status" value="1"/>
</dbReference>